<organism evidence="3 4">
    <name type="scientific">Linnemannia hyalina</name>
    <dbReference type="NCBI Taxonomy" id="64524"/>
    <lineage>
        <taxon>Eukaryota</taxon>
        <taxon>Fungi</taxon>
        <taxon>Fungi incertae sedis</taxon>
        <taxon>Mucoromycota</taxon>
        <taxon>Mortierellomycotina</taxon>
        <taxon>Mortierellomycetes</taxon>
        <taxon>Mortierellales</taxon>
        <taxon>Mortierellaceae</taxon>
        <taxon>Linnemannia</taxon>
    </lineage>
</organism>
<protein>
    <recommendedName>
        <fullName evidence="5">HCP-like protein</fullName>
    </recommendedName>
</protein>
<dbReference type="PANTHER" id="PTHR11102:SF147">
    <property type="entry name" value="SEL1L ADAPTOR SUBUNIT OF ERAD E3 UBIQUITIN LIGASE"/>
    <property type="match status" value="1"/>
</dbReference>
<dbReference type="Gene3D" id="1.25.40.10">
    <property type="entry name" value="Tetratricopeptide repeat domain"/>
    <property type="match status" value="1"/>
</dbReference>
<dbReference type="GO" id="GO:0036503">
    <property type="term" value="P:ERAD pathway"/>
    <property type="evidence" value="ECO:0007669"/>
    <property type="project" value="TreeGrafter"/>
</dbReference>
<dbReference type="EMBL" id="JAHRHY010000005">
    <property type="protein sequence ID" value="KAG9069011.1"/>
    <property type="molecule type" value="Genomic_DNA"/>
</dbReference>
<reference evidence="3" key="1">
    <citation type="submission" date="2021-06" db="EMBL/GenBank/DDBJ databases">
        <title>Genome Sequence of Mortierella hyaline Strain SCG-10, a Cold-Adapted, Nitrate-Reducing Fungus Isolated from Soil in Minnesota, USA.</title>
        <authorList>
            <person name="Aldossari N."/>
        </authorList>
    </citation>
    <scope>NUCLEOTIDE SEQUENCE</scope>
    <source>
        <strain evidence="3">SCG-10</strain>
    </source>
</reference>
<feature type="region of interest" description="Disordered" evidence="2">
    <location>
        <begin position="470"/>
        <end position="491"/>
    </location>
</feature>
<evidence type="ECO:0000256" key="1">
    <source>
        <dbReference type="ARBA" id="ARBA00038101"/>
    </source>
</evidence>
<accession>A0A9P8BVC2</accession>
<dbReference type="InterPro" id="IPR050767">
    <property type="entry name" value="Sel1_AlgK"/>
</dbReference>
<comment type="similarity">
    <text evidence="1">Belongs to the sel-1 family.</text>
</comment>
<dbReference type="PANTHER" id="PTHR11102">
    <property type="entry name" value="SEL-1-LIKE PROTEIN"/>
    <property type="match status" value="1"/>
</dbReference>
<dbReference type="Pfam" id="PF08238">
    <property type="entry name" value="Sel1"/>
    <property type="match status" value="6"/>
</dbReference>
<dbReference type="SMART" id="SM00671">
    <property type="entry name" value="SEL1"/>
    <property type="match status" value="4"/>
</dbReference>
<sequence length="550" mass="59525">MIRNTTAARHVMASHSAHSASQQQTRPDQVLFRARRRRAGTHAAFSNPTTIAVRRYNTRPNISTTRVPPSASAAETPLSLSSSSRAVAPPIRSATAAPTARFSTTPSSHLSKKHTTKHAEKSTVIKAGSAAIEGDVIYRKEGGKIVPVAKDVTDQVEAPVSGLFSQFEDFKKPSSAPDQEVDLSTLTVADVFPPDNFITQLIQQKKLSVTLDETKDLIQTMVDVLPLKEDDPNRIQTEKAFAADGAPLALALFKIALEQGDISSKYSYGVLLYRGARGVPADPAKGRAIIQALAQPAGGPRYKGLPWAMSTLASIYAREDKNYEAARDLYLKAAQAGVLEARVALGRMYLNGELPQDLGMAKKYFQAAIQQSDDCAEAHFLLGALEMNQFTPEGKERTPNTKAAFQHYQKAASKGLAEAQYNVGQAYFTGLGVPKNDALAVEYWKMSGQQGFGLAQLSLGAYYFQDETPQAPSAEETASEAEGKLSSPSKAVKHVWDPSKKDLMQAQKWFTLASRRPGQLGAEGQRLKAQVDETIKRGGGAKGGRMCIIM</sequence>
<dbReference type="Proteomes" id="UP000707451">
    <property type="component" value="Unassembled WGS sequence"/>
</dbReference>
<dbReference type="AlphaFoldDB" id="A0A9P8BVC2"/>
<evidence type="ECO:0000313" key="3">
    <source>
        <dbReference type="EMBL" id="KAG9069011.1"/>
    </source>
</evidence>
<proteinExistence type="inferred from homology"/>
<dbReference type="SUPFAM" id="SSF81901">
    <property type="entry name" value="HCP-like"/>
    <property type="match status" value="2"/>
</dbReference>
<name>A0A9P8BVC2_9FUNG</name>
<gene>
    <name evidence="3" type="ORF">KI688_009901</name>
</gene>
<feature type="compositionally biased region" description="Low complexity" evidence="2">
    <location>
        <begin position="13"/>
        <end position="24"/>
    </location>
</feature>
<feature type="region of interest" description="Disordered" evidence="2">
    <location>
        <begin position="1"/>
        <end position="28"/>
    </location>
</feature>
<evidence type="ECO:0008006" key="5">
    <source>
        <dbReference type="Google" id="ProtNLM"/>
    </source>
</evidence>
<keyword evidence="4" id="KW-1185">Reference proteome</keyword>
<dbReference type="InterPro" id="IPR006597">
    <property type="entry name" value="Sel1-like"/>
</dbReference>
<dbReference type="OrthoDB" id="2425131at2759"/>
<dbReference type="GO" id="GO:0005789">
    <property type="term" value="C:endoplasmic reticulum membrane"/>
    <property type="evidence" value="ECO:0007669"/>
    <property type="project" value="TreeGrafter"/>
</dbReference>
<feature type="region of interest" description="Disordered" evidence="2">
    <location>
        <begin position="59"/>
        <end position="121"/>
    </location>
</feature>
<comment type="caution">
    <text evidence="3">The sequence shown here is derived from an EMBL/GenBank/DDBJ whole genome shotgun (WGS) entry which is preliminary data.</text>
</comment>
<evidence type="ECO:0000256" key="2">
    <source>
        <dbReference type="SAM" id="MobiDB-lite"/>
    </source>
</evidence>
<dbReference type="InterPro" id="IPR011990">
    <property type="entry name" value="TPR-like_helical_dom_sf"/>
</dbReference>
<evidence type="ECO:0000313" key="4">
    <source>
        <dbReference type="Proteomes" id="UP000707451"/>
    </source>
</evidence>